<keyword evidence="4 5" id="KW-0238">DNA-binding</keyword>
<dbReference type="InterPro" id="IPR027805">
    <property type="entry name" value="Transposase_HTH_dom"/>
</dbReference>
<feature type="domain" description="THAP-type" evidence="8">
    <location>
        <begin position="1"/>
        <end position="74"/>
    </location>
</feature>
<evidence type="ECO:0000256" key="4">
    <source>
        <dbReference type="ARBA" id="ARBA00023125"/>
    </source>
</evidence>
<reference evidence="10" key="1">
    <citation type="journal article" date="2017" name="bioRxiv">
        <title>Comparative analysis of the genomes of Stylophora pistillata and Acropora digitifera provides evidence for extensive differences between species of corals.</title>
        <authorList>
            <person name="Voolstra C.R."/>
            <person name="Li Y."/>
            <person name="Liew Y.J."/>
            <person name="Baumgarten S."/>
            <person name="Zoccola D."/>
            <person name="Flot J.-F."/>
            <person name="Tambutte S."/>
            <person name="Allemand D."/>
            <person name="Aranda M."/>
        </authorList>
    </citation>
    <scope>NUCLEOTIDE SEQUENCE [LARGE SCALE GENOMIC DNA]</scope>
</reference>
<accession>A0A2B4R5P1</accession>
<dbReference type="SMART" id="SM00980">
    <property type="entry name" value="THAP"/>
    <property type="match status" value="1"/>
</dbReference>
<evidence type="ECO:0000313" key="10">
    <source>
        <dbReference type="Proteomes" id="UP000225706"/>
    </source>
</evidence>
<keyword evidence="3" id="KW-0862">Zinc</keyword>
<dbReference type="Proteomes" id="UP000225706">
    <property type="component" value="Unassembled WGS sequence"/>
</dbReference>
<evidence type="ECO:0000259" key="8">
    <source>
        <dbReference type="PROSITE" id="PS50950"/>
    </source>
</evidence>
<dbReference type="PROSITE" id="PS50950">
    <property type="entry name" value="ZF_THAP"/>
    <property type="match status" value="1"/>
</dbReference>
<dbReference type="OrthoDB" id="5950517at2759"/>
<organism evidence="9 10">
    <name type="scientific">Stylophora pistillata</name>
    <name type="common">Smooth cauliflower coral</name>
    <dbReference type="NCBI Taxonomy" id="50429"/>
    <lineage>
        <taxon>Eukaryota</taxon>
        <taxon>Metazoa</taxon>
        <taxon>Cnidaria</taxon>
        <taxon>Anthozoa</taxon>
        <taxon>Hexacorallia</taxon>
        <taxon>Scleractinia</taxon>
        <taxon>Astrocoeniina</taxon>
        <taxon>Pocilloporidae</taxon>
        <taxon>Stylophora</taxon>
    </lineage>
</organism>
<evidence type="ECO:0000313" key="9">
    <source>
        <dbReference type="EMBL" id="PFX12476.1"/>
    </source>
</evidence>
<dbReference type="GO" id="GO:0008270">
    <property type="term" value="F:zinc ion binding"/>
    <property type="evidence" value="ECO:0007669"/>
    <property type="project" value="UniProtKB-KW"/>
</dbReference>
<dbReference type="GO" id="GO:0003677">
    <property type="term" value="F:DNA binding"/>
    <property type="evidence" value="ECO:0007669"/>
    <property type="project" value="UniProtKB-UniRule"/>
</dbReference>
<evidence type="ECO:0000256" key="3">
    <source>
        <dbReference type="ARBA" id="ARBA00022833"/>
    </source>
</evidence>
<proteinExistence type="predicted"/>
<dbReference type="EMBL" id="LSMT01001346">
    <property type="protein sequence ID" value="PFX12476.1"/>
    <property type="molecule type" value="Genomic_DNA"/>
</dbReference>
<dbReference type="PANTHER" id="PTHR23080">
    <property type="entry name" value="THAP DOMAIN PROTEIN"/>
    <property type="match status" value="1"/>
</dbReference>
<dbReference type="Pfam" id="PF05485">
    <property type="entry name" value="THAP"/>
    <property type="match status" value="1"/>
</dbReference>
<comment type="caution">
    <text evidence="9">The sequence shown here is derived from an EMBL/GenBank/DDBJ whole genome shotgun (WGS) entry which is preliminary data.</text>
</comment>
<keyword evidence="1" id="KW-0479">Metal-binding</keyword>
<dbReference type="AlphaFoldDB" id="A0A2B4R5P1"/>
<gene>
    <name evidence="9" type="primary">THAP11</name>
    <name evidence="9" type="ORF">AWC38_SpisGene23563</name>
</gene>
<keyword evidence="6" id="KW-0175">Coiled coil</keyword>
<evidence type="ECO:0000256" key="6">
    <source>
        <dbReference type="SAM" id="Coils"/>
    </source>
</evidence>
<protein>
    <submittedName>
        <fullName evidence="9">THAP domain-containing protein 11</fullName>
    </submittedName>
</protein>
<dbReference type="InterPro" id="IPR006612">
    <property type="entry name" value="THAP_Znf"/>
</dbReference>
<feature type="coiled-coil region" evidence="6">
    <location>
        <begin position="150"/>
        <end position="184"/>
    </location>
</feature>
<feature type="region of interest" description="Disordered" evidence="7">
    <location>
        <begin position="331"/>
        <end position="352"/>
    </location>
</feature>
<dbReference type="Pfam" id="PF13613">
    <property type="entry name" value="HTH_Tnp_4"/>
    <property type="match status" value="1"/>
</dbReference>
<keyword evidence="10" id="KW-1185">Reference proteome</keyword>
<evidence type="ECO:0000256" key="7">
    <source>
        <dbReference type="SAM" id="MobiDB-lite"/>
    </source>
</evidence>
<dbReference type="SUPFAM" id="SSF57716">
    <property type="entry name" value="Glucocorticoid receptor-like (DNA-binding domain)"/>
    <property type="match status" value="1"/>
</dbReference>
<name>A0A2B4R5P1_STYPI</name>
<sequence>MGKFSCCVPGCTNNWRNSPKKKFHTLPSDTKVRRLYEKLIRNENLKLNAQHTRICGDHFPDGERMCRTQLPSIFPWTATPEKRRVIEKHEVPSTTKKIRKGLEACELRSEDVFAEEIENNVSDNEVPVSENIDFVVCIDQACQTEDFRDLEDLKAKIETLNKEIEALNKENEDLKKNIRETNSKPKFDIEDYKSSDEDISFYTGFPNYDTLILCFDLLKEKAKNLCYSDKGTTHFDPSYNKPGSRRKLSVWQEFTMVLLRLRLGLFTKELADRFRVSVSTVSSVCRTWIMFMRKELEPICRHIPPDPCGLPRDDTGLHLSKTSVTSKIYDKQSEGHTDGYTDRRTDKKADEDRERLASKQVDICQQLETDHLEAKWKERHGSRKVYFEEGKRATYS</sequence>
<keyword evidence="2 5" id="KW-0863">Zinc-finger</keyword>
<evidence type="ECO:0000256" key="5">
    <source>
        <dbReference type="PROSITE-ProRule" id="PRU00309"/>
    </source>
</evidence>
<evidence type="ECO:0000256" key="1">
    <source>
        <dbReference type="ARBA" id="ARBA00022723"/>
    </source>
</evidence>
<evidence type="ECO:0000256" key="2">
    <source>
        <dbReference type="ARBA" id="ARBA00022771"/>
    </source>
</evidence>